<dbReference type="AlphaFoldDB" id="A0A0R3X0R8"/>
<dbReference type="InterPro" id="IPR050331">
    <property type="entry name" value="Zinc_finger"/>
</dbReference>
<organism evidence="11">
    <name type="scientific">Hydatigena taeniaeformis</name>
    <name type="common">Feline tapeworm</name>
    <name type="synonym">Taenia taeniaeformis</name>
    <dbReference type="NCBI Taxonomy" id="6205"/>
    <lineage>
        <taxon>Eukaryota</taxon>
        <taxon>Metazoa</taxon>
        <taxon>Spiralia</taxon>
        <taxon>Lophotrochozoa</taxon>
        <taxon>Platyhelminthes</taxon>
        <taxon>Cestoda</taxon>
        <taxon>Eucestoda</taxon>
        <taxon>Cyclophyllidea</taxon>
        <taxon>Taeniidae</taxon>
        <taxon>Hydatigera</taxon>
    </lineage>
</organism>
<dbReference type="FunFam" id="3.30.160.60:FF:000616">
    <property type="entry name" value="PR domain zinc finger protein 13"/>
    <property type="match status" value="1"/>
</dbReference>
<evidence type="ECO:0000256" key="4">
    <source>
        <dbReference type="ARBA" id="ARBA00022771"/>
    </source>
</evidence>
<keyword evidence="6" id="KW-0805">Transcription regulation</keyword>
<keyword evidence="8" id="KW-0539">Nucleus</keyword>
<dbReference type="SMART" id="SM00355">
    <property type="entry name" value="ZnF_C2H2"/>
    <property type="match status" value="4"/>
</dbReference>
<name>A0A0R3X0R8_HYDTA</name>
<dbReference type="Gene3D" id="3.30.160.60">
    <property type="entry name" value="Classic Zinc Finger"/>
    <property type="match status" value="2"/>
</dbReference>
<dbReference type="PANTHER" id="PTHR16515">
    <property type="entry name" value="PR DOMAIN ZINC FINGER PROTEIN"/>
    <property type="match status" value="1"/>
</dbReference>
<keyword evidence="5" id="KW-0862">Zinc</keyword>
<dbReference type="PANTHER" id="PTHR16515:SF66">
    <property type="entry name" value="C2H2-TYPE DOMAIN-CONTAINING PROTEIN"/>
    <property type="match status" value="1"/>
</dbReference>
<feature type="domain" description="C2H2-type" evidence="10">
    <location>
        <begin position="428"/>
        <end position="456"/>
    </location>
</feature>
<dbReference type="PROSITE" id="PS50157">
    <property type="entry name" value="ZINC_FINGER_C2H2_2"/>
    <property type="match status" value="3"/>
</dbReference>
<evidence type="ECO:0000256" key="7">
    <source>
        <dbReference type="ARBA" id="ARBA00023163"/>
    </source>
</evidence>
<evidence type="ECO:0000256" key="6">
    <source>
        <dbReference type="ARBA" id="ARBA00023015"/>
    </source>
</evidence>
<evidence type="ECO:0000256" key="5">
    <source>
        <dbReference type="ARBA" id="ARBA00022833"/>
    </source>
</evidence>
<evidence type="ECO:0000259" key="10">
    <source>
        <dbReference type="PROSITE" id="PS50157"/>
    </source>
</evidence>
<keyword evidence="2" id="KW-0479">Metal-binding</keyword>
<sequence>LIGSHGARTCLRQRRGHPLAIALLAGGGGGRAVGTELRRLTCILKMVHSHRRGVLSASILIPTGTCLGSASFLCFKCFFAALTETRNDDRAPLVSITSLYAPTRKDGKMKEADADGEVHTLEVALDRNVTGMKMCKGMYRCLYGFTATLNIDADVGTLFLVPSVVLSILGNPLGTENEDLPQLSPLLPNFRRTPSKDDDDDKFNLLDMTLGSRAVKSGSRITHNEISSGWLSDIRPAQNCYEQNVEITRPRDKVEEPVATLFPFCEYHDNQESDIGPLRFQALKDIPIGSELLAWPDLLLGLSIGLPFLTIQHIKSPTCYCCPECGLDFAQPNALKSHLFLAACGVSEQGMERNIQTGTLRYTCTFCGRRYARRYSLVIHQRTHTGHKPLACRVCARRFGDPSNLNKHLRTHGVGVGGGDNSGVRNPYVCGTCGNISARRRDFERHMKRKHEAERS</sequence>
<feature type="domain" description="C2H2-type" evidence="10">
    <location>
        <begin position="362"/>
        <end position="389"/>
    </location>
</feature>
<evidence type="ECO:0000256" key="9">
    <source>
        <dbReference type="PROSITE-ProRule" id="PRU00042"/>
    </source>
</evidence>
<keyword evidence="4 9" id="KW-0863">Zinc-finger</keyword>
<dbReference type="PROSITE" id="PS00028">
    <property type="entry name" value="ZINC_FINGER_C2H2_1"/>
    <property type="match status" value="2"/>
</dbReference>
<proteinExistence type="predicted"/>
<evidence type="ECO:0000256" key="1">
    <source>
        <dbReference type="ARBA" id="ARBA00004123"/>
    </source>
</evidence>
<dbReference type="InterPro" id="IPR013087">
    <property type="entry name" value="Znf_C2H2_type"/>
</dbReference>
<comment type="subcellular location">
    <subcellularLocation>
        <location evidence="1">Nucleus</location>
    </subcellularLocation>
</comment>
<keyword evidence="7" id="KW-0804">Transcription</keyword>
<dbReference type="STRING" id="6205.A0A0R3X0R8"/>
<dbReference type="FunFam" id="3.30.160.60:FF:000060">
    <property type="entry name" value="zinc finger protein 436"/>
    <property type="match status" value="1"/>
</dbReference>
<dbReference type="GO" id="GO:0010468">
    <property type="term" value="P:regulation of gene expression"/>
    <property type="evidence" value="ECO:0007669"/>
    <property type="project" value="TreeGrafter"/>
</dbReference>
<dbReference type="WBParaSite" id="TTAC_0000675001-mRNA-1">
    <property type="protein sequence ID" value="TTAC_0000675001-mRNA-1"/>
    <property type="gene ID" value="TTAC_0000675001"/>
</dbReference>
<accession>A0A0R3X0R8</accession>
<keyword evidence="3" id="KW-0677">Repeat</keyword>
<evidence type="ECO:0000256" key="2">
    <source>
        <dbReference type="ARBA" id="ARBA00022723"/>
    </source>
</evidence>
<feature type="domain" description="C2H2-type" evidence="10">
    <location>
        <begin position="390"/>
        <end position="412"/>
    </location>
</feature>
<dbReference type="Pfam" id="PF00096">
    <property type="entry name" value="zf-C2H2"/>
    <property type="match status" value="2"/>
</dbReference>
<reference evidence="11" key="1">
    <citation type="submission" date="2017-02" db="UniProtKB">
        <authorList>
            <consortium name="WormBaseParasite"/>
        </authorList>
    </citation>
    <scope>IDENTIFICATION</scope>
</reference>
<evidence type="ECO:0000313" key="11">
    <source>
        <dbReference type="WBParaSite" id="TTAC_0000675001-mRNA-1"/>
    </source>
</evidence>
<protein>
    <submittedName>
        <fullName evidence="11">C2H2-type domain-containing protein</fullName>
    </submittedName>
</protein>
<dbReference type="GO" id="GO:0005634">
    <property type="term" value="C:nucleus"/>
    <property type="evidence" value="ECO:0007669"/>
    <property type="project" value="UniProtKB-SubCell"/>
</dbReference>
<dbReference type="SUPFAM" id="SSF57667">
    <property type="entry name" value="beta-beta-alpha zinc fingers"/>
    <property type="match status" value="1"/>
</dbReference>
<dbReference type="InterPro" id="IPR036236">
    <property type="entry name" value="Znf_C2H2_sf"/>
</dbReference>
<evidence type="ECO:0000256" key="3">
    <source>
        <dbReference type="ARBA" id="ARBA00022737"/>
    </source>
</evidence>
<evidence type="ECO:0000256" key="8">
    <source>
        <dbReference type="ARBA" id="ARBA00023242"/>
    </source>
</evidence>
<dbReference type="GO" id="GO:0008270">
    <property type="term" value="F:zinc ion binding"/>
    <property type="evidence" value="ECO:0007669"/>
    <property type="project" value="UniProtKB-KW"/>
</dbReference>